<keyword evidence="2" id="KW-1185">Reference proteome</keyword>
<sequence>MDNNIENAVAARRALLAEMLKNGEPVAVTATGEVMDTQEAAEQGLSNIQPPEGKLA</sequence>
<gene>
    <name evidence="1" type="ORF">WMO38_06480</name>
</gene>
<dbReference type="EMBL" id="JBBMES010000005">
    <property type="protein sequence ID" value="MEQ2534761.1"/>
    <property type="molecule type" value="Genomic_DNA"/>
</dbReference>
<proteinExistence type="predicted"/>
<accession>A0ABV1GNQ6</accession>
<comment type="caution">
    <text evidence="1">The sequence shown here is derived from an EMBL/GenBank/DDBJ whole genome shotgun (WGS) entry which is preliminary data.</text>
</comment>
<dbReference type="Proteomes" id="UP001480973">
    <property type="component" value="Unassembled WGS sequence"/>
</dbReference>
<evidence type="ECO:0000313" key="2">
    <source>
        <dbReference type="Proteomes" id="UP001480973"/>
    </source>
</evidence>
<evidence type="ECO:0000313" key="1">
    <source>
        <dbReference type="EMBL" id="MEQ2534761.1"/>
    </source>
</evidence>
<protein>
    <submittedName>
        <fullName evidence="1">Uncharacterized protein</fullName>
    </submittedName>
</protein>
<name>A0ABV1GNQ6_9FIRM</name>
<organism evidence="1 2">
    <name type="scientific">Lachnospira intestinalis</name>
    <dbReference type="NCBI Taxonomy" id="3133158"/>
    <lineage>
        <taxon>Bacteria</taxon>
        <taxon>Bacillati</taxon>
        <taxon>Bacillota</taxon>
        <taxon>Clostridia</taxon>
        <taxon>Lachnospirales</taxon>
        <taxon>Lachnospiraceae</taxon>
        <taxon>Lachnospira</taxon>
    </lineage>
</organism>
<reference evidence="1 2" key="1">
    <citation type="submission" date="2024-03" db="EMBL/GenBank/DDBJ databases">
        <title>Human intestinal bacterial collection.</title>
        <authorList>
            <person name="Pauvert C."/>
            <person name="Hitch T.C.A."/>
            <person name="Clavel T."/>
        </authorList>
    </citation>
    <scope>NUCLEOTIDE SEQUENCE [LARGE SCALE GENOMIC DNA]</scope>
    <source>
        <strain evidence="1 2">CLA-JM-H10</strain>
    </source>
</reference>